<protein>
    <recommendedName>
        <fullName evidence="2">Mutator-like transposase domain-containing protein</fullName>
    </recommendedName>
</protein>
<dbReference type="Pfam" id="PF20700">
    <property type="entry name" value="Mutator"/>
    <property type="match status" value="1"/>
</dbReference>
<feature type="region of interest" description="Disordered" evidence="1">
    <location>
        <begin position="32"/>
        <end position="116"/>
    </location>
</feature>
<name>A0A6S7IJ15_PARCT</name>
<evidence type="ECO:0000259" key="2">
    <source>
        <dbReference type="Pfam" id="PF20700"/>
    </source>
</evidence>
<organism evidence="3 4">
    <name type="scientific">Paramuricea clavata</name>
    <name type="common">Red gorgonian</name>
    <name type="synonym">Violescent sea-whip</name>
    <dbReference type="NCBI Taxonomy" id="317549"/>
    <lineage>
        <taxon>Eukaryota</taxon>
        <taxon>Metazoa</taxon>
        <taxon>Cnidaria</taxon>
        <taxon>Anthozoa</taxon>
        <taxon>Octocorallia</taxon>
        <taxon>Malacalcyonacea</taxon>
        <taxon>Plexauridae</taxon>
        <taxon>Paramuricea</taxon>
    </lineage>
</organism>
<feature type="compositionally biased region" description="Polar residues" evidence="1">
    <location>
        <begin position="99"/>
        <end position="116"/>
    </location>
</feature>
<dbReference type="PANTHER" id="PTHR33309:SF3">
    <property type="entry name" value="CCHC-TYPE DOMAIN-CONTAINING PROTEIN"/>
    <property type="match status" value="1"/>
</dbReference>
<dbReference type="Proteomes" id="UP001152795">
    <property type="component" value="Unassembled WGS sequence"/>
</dbReference>
<accession>A0A6S7IJ15</accession>
<proteinExistence type="predicted"/>
<feature type="compositionally biased region" description="Basic residues" evidence="1">
    <location>
        <begin position="32"/>
        <end position="45"/>
    </location>
</feature>
<reference evidence="3" key="1">
    <citation type="submission" date="2020-04" db="EMBL/GenBank/DDBJ databases">
        <authorList>
            <person name="Alioto T."/>
            <person name="Alioto T."/>
            <person name="Gomez Garrido J."/>
        </authorList>
    </citation>
    <scope>NUCLEOTIDE SEQUENCE</scope>
    <source>
        <strain evidence="3">A484AB</strain>
    </source>
</reference>
<dbReference type="OrthoDB" id="5983687at2759"/>
<dbReference type="EMBL" id="CACRXK020009463">
    <property type="protein sequence ID" value="CAB4017243.1"/>
    <property type="molecule type" value="Genomic_DNA"/>
</dbReference>
<gene>
    <name evidence="3" type="ORF">PACLA_8A032677</name>
</gene>
<keyword evidence="4" id="KW-1185">Reference proteome</keyword>
<comment type="caution">
    <text evidence="3">The sequence shown here is derived from an EMBL/GenBank/DDBJ whole genome shotgun (WGS) entry which is preliminary data.</text>
</comment>
<dbReference type="InterPro" id="IPR049012">
    <property type="entry name" value="Mutator_transp_dom"/>
</dbReference>
<feature type="domain" description="Mutator-like transposase" evidence="2">
    <location>
        <begin position="120"/>
        <end position="503"/>
    </location>
</feature>
<feature type="compositionally biased region" description="Low complexity" evidence="1">
    <location>
        <begin position="71"/>
        <end position="84"/>
    </location>
</feature>
<evidence type="ECO:0000313" key="3">
    <source>
        <dbReference type="EMBL" id="CAB4017243.1"/>
    </source>
</evidence>
<dbReference type="PANTHER" id="PTHR33309">
    <property type="entry name" value="KERATIN, ULTRA HIGH-SULFUR MATRIX PROTEIN-LIKE"/>
    <property type="match status" value="1"/>
</dbReference>
<dbReference type="AlphaFoldDB" id="A0A6S7IJ15"/>
<evidence type="ECO:0000313" key="4">
    <source>
        <dbReference type="Proteomes" id="UP001152795"/>
    </source>
</evidence>
<sequence>MGKHVTAFTYILDKKSSNREFLATKFKLKMTGTKHRSQYRKKRKGNAFTGVQKHAKKVRKTSLKESEITQSTPSSACGQSSSSSKCDEPISASRLKMRPQNSSDCPSNSLDDGETVQSEGYRLVDLKKFSSTLSEAHVCDEGHLNLKENSSMRSGLMSDLSVECSSCSEATSLKTSSSVTNQGQSFDVNRRAVYHSLETGGGYEGLVSFCSIMNMPCISSAAYYKLVDTILVAQEAEAKDEMQQASQRLRDYIFKENGEKNCDDVVVDVAVSFDGTWAKRGFTSLTGVVFVLAVDTGEVLDYHVLSKECRKCTMKKSRCKTDKEFEEWQIEHISSNQCDINFTGSSPAMEAEGAKILWSRSVELHKIRYKWMVCDGDSKAHAAVEDTYDECKVEKLDCVGHVQKRMGKHLMNLKSTTKGKLADGKSIGGQGRLTEVRIKRIQRYYGLAIRQNTLKKAHPTENEVNVAVYTMKKNIIAILHHSIQSKDLAKQHRFCPVGESSWCKWQQDIATGTNTYKPDDCLPGVFCDLLSPTFMTLSESKLLERCVRGATQNRNECINALVWARCPKNKHHGAKSVRCAVASSVCHFHSGASSKERVMERLSIPAGVFTKQASARKDKRRIRKICTNLVMNTRNRKQSRGEYTWVIYARCRDGIGQERTGLFGTKFIKSEKPSGCEGTSEKKKILVDY</sequence>
<evidence type="ECO:0000256" key="1">
    <source>
        <dbReference type="SAM" id="MobiDB-lite"/>
    </source>
</evidence>